<dbReference type="Proteomes" id="UP000798662">
    <property type="component" value="Chromosome 2"/>
</dbReference>
<gene>
    <name evidence="1" type="ORF">I4F81_006678</name>
</gene>
<sequence length="823" mass="80611">MSSSPPLLLGLDVATQSIKATALDAATLHPVAEYALPYTHPSLAAYHPVVAPGPAPRSARSASLLFAAATEALFAAMAADDFAFGAVTAVSGSAQQHGCVYWSPEGVARLRLLGGGAGGGERGDASAAAAAAQSGGGGGGGGDGGGGGGPPPPAPGPSVADILTDVAFTLPRAPIWQDASTDAECRVLEAAAGGAAALAAATGSRAHARFSAAQILAFRNGGTPPTPRPPASAAFAATVRISLLSAYMASLLTGTLVAEDVGDASGMNLAAIHSVPPRWDPAAVAAVDAGLAAKLAAAPIEGTAVVGRVATHWVVRYGFSPTAVVVAWSGDNMNSAAGLRLDDAPAEDGSVGNGGGGDGGDGSGVGGRSGGELVVSLGTSDTAFALSASGAGVPAAHLFRSPLGRGYVPLLCYANGGVTRAGVRDRLVKEEGCGGGGVDDGAADGAEGGGALTEAARWAAFDAAVARTPPGNGGVLGFFWAVPEILPRTGAAPEGVVLFDKDDKRIPISSVSAATLARAVAESRALAIAAHSPPLGLPAPRTILATGGGARSAALTTVLADVLGAPVAVAAHPASASRGAALRAGHGVAAAAAADGGAGPLRWATWLAAHPPPPGGGAMVVAVPSPGAAAVYGPALLARYSRLEAAAVAAVAEEGGGGAAEGPRFPAVTLVDSGGGGGGVGGGGQEGRAGATDGTAAPAVEWVGAAAAAAGAAASCHAVWTRVHIQRSRKHAHALSLLASKTGGGCRRASASRAPRHALSACLWSRRGHQHGVLRRRRRNHHQRERQRRLTACLASRQRRLPFPPHTLGAHMGVAEQQGAEAP</sequence>
<proteinExistence type="predicted"/>
<keyword evidence="2" id="KW-1185">Reference proteome</keyword>
<protein>
    <submittedName>
        <fullName evidence="1">Uncharacterized protein</fullName>
    </submittedName>
</protein>
<comment type="caution">
    <text evidence="1">The sequence shown here is derived from an EMBL/GenBank/DDBJ whole genome shotgun (WGS) entry which is preliminary data.</text>
</comment>
<name>A0ACC3C1Z6_PYRYE</name>
<dbReference type="EMBL" id="CM020619">
    <property type="protein sequence ID" value="KAK1864128.1"/>
    <property type="molecule type" value="Genomic_DNA"/>
</dbReference>
<accession>A0ACC3C1Z6</accession>
<evidence type="ECO:0000313" key="1">
    <source>
        <dbReference type="EMBL" id="KAK1864128.1"/>
    </source>
</evidence>
<evidence type="ECO:0000313" key="2">
    <source>
        <dbReference type="Proteomes" id="UP000798662"/>
    </source>
</evidence>
<reference evidence="1" key="1">
    <citation type="submission" date="2019-11" db="EMBL/GenBank/DDBJ databases">
        <title>Nori genome reveals adaptations in red seaweeds to the harsh intertidal environment.</title>
        <authorList>
            <person name="Wang D."/>
            <person name="Mao Y."/>
        </authorList>
    </citation>
    <scope>NUCLEOTIDE SEQUENCE</scope>
    <source>
        <tissue evidence="1">Gametophyte</tissue>
    </source>
</reference>
<organism evidence="1 2">
    <name type="scientific">Pyropia yezoensis</name>
    <name type="common">Susabi-nori</name>
    <name type="synonym">Porphyra yezoensis</name>
    <dbReference type="NCBI Taxonomy" id="2788"/>
    <lineage>
        <taxon>Eukaryota</taxon>
        <taxon>Rhodophyta</taxon>
        <taxon>Bangiophyceae</taxon>
        <taxon>Bangiales</taxon>
        <taxon>Bangiaceae</taxon>
        <taxon>Pyropia</taxon>
    </lineage>
</organism>